<gene>
    <name evidence="2 4" type="ORF">LOAG_18295</name>
</gene>
<dbReference type="PANTHER" id="PTHR21538:SF24">
    <property type="entry name" value="PH DOMAIN-CONTAINING PROTEIN"/>
    <property type="match status" value="1"/>
</dbReference>
<dbReference type="RefSeq" id="XP_020305307.1">
    <property type="nucleotide sequence ID" value="XM_020450957.1"/>
</dbReference>
<reference evidence="2 3" key="1">
    <citation type="submission" date="2012-04" db="EMBL/GenBank/DDBJ databases">
        <title>The Genome Sequence of Loa loa.</title>
        <authorList>
            <consortium name="The Broad Institute Genome Sequencing Platform"/>
            <consortium name="Broad Institute Genome Sequencing Center for Infectious Disease"/>
            <person name="Nutman T.B."/>
            <person name="Fink D.L."/>
            <person name="Russ C."/>
            <person name="Young S."/>
            <person name="Zeng Q."/>
            <person name="Gargeya S."/>
            <person name="Alvarado L."/>
            <person name="Berlin A."/>
            <person name="Chapman S.B."/>
            <person name="Chen Z."/>
            <person name="Freedman E."/>
            <person name="Gellesch M."/>
            <person name="Goldberg J."/>
            <person name="Griggs A."/>
            <person name="Gujja S."/>
            <person name="Heilman E.R."/>
            <person name="Heiman D."/>
            <person name="Howarth C."/>
            <person name="Mehta T."/>
            <person name="Neiman D."/>
            <person name="Pearson M."/>
            <person name="Roberts A."/>
            <person name="Saif S."/>
            <person name="Shea T."/>
            <person name="Shenoy N."/>
            <person name="Sisk P."/>
            <person name="Stolte C."/>
            <person name="Sykes S."/>
            <person name="White J."/>
            <person name="Yandava C."/>
            <person name="Haas B."/>
            <person name="Henn M.R."/>
            <person name="Nusbaum C."/>
            <person name="Birren B."/>
        </authorList>
    </citation>
    <scope>NUCLEOTIDE SEQUENCE [LARGE SCALE GENOMIC DNA]</scope>
</reference>
<dbReference type="AlphaFoldDB" id="A0A1I7VXS2"/>
<dbReference type="GO" id="GO:0005826">
    <property type="term" value="C:actomyosin contractile ring"/>
    <property type="evidence" value="ECO:0007669"/>
    <property type="project" value="TreeGrafter"/>
</dbReference>
<evidence type="ECO:0000259" key="1">
    <source>
        <dbReference type="Pfam" id="PF08174"/>
    </source>
</evidence>
<dbReference type="OrthoDB" id="5817051at2759"/>
<dbReference type="GO" id="GO:0000281">
    <property type="term" value="P:mitotic cytokinesis"/>
    <property type="evidence" value="ECO:0007669"/>
    <property type="project" value="TreeGrafter"/>
</dbReference>
<dbReference type="WBParaSite" id="EN70_7457">
    <property type="protein sequence ID" value="EN70_7457"/>
    <property type="gene ID" value="EN70_7457"/>
</dbReference>
<evidence type="ECO:0000313" key="2">
    <source>
        <dbReference type="EMBL" id="EJD74383.1"/>
    </source>
</evidence>
<organism evidence="3 4">
    <name type="scientific">Loa loa</name>
    <name type="common">Eye worm</name>
    <name type="synonym">Filaria loa</name>
    <dbReference type="NCBI Taxonomy" id="7209"/>
    <lineage>
        <taxon>Eukaryota</taxon>
        <taxon>Metazoa</taxon>
        <taxon>Ecdysozoa</taxon>
        <taxon>Nematoda</taxon>
        <taxon>Chromadorea</taxon>
        <taxon>Rhabditida</taxon>
        <taxon>Spirurina</taxon>
        <taxon>Spiruromorpha</taxon>
        <taxon>Filarioidea</taxon>
        <taxon>Onchocercidae</taxon>
        <taxon>Loa</taxon>
    </lineage>
</organism>
<dbReference type="OMA" id="GNHKMVI"/>
<name>A0A1I7VXS2_LOALO</name>
<feature type="domain" description="Anillin homology" evidence="1">
    <location>
        <begin position="54"/>
        <end position="209"/>
    </location>
</feature>
<proteinExistence type="predicted"/>
<evidence type="ECO:0000313" key="4">
    <source>
        <dbReference type="WBParaSite" id="EN70_7457"/>
    </source>
</evidence>
<dbReference type="STRING" id="7209.A0A1I7VXS2"/>
<dbReference type="eggNOG" id="ENOG502QRWR">
    <property type="taxonomic scope" value="Eukaryota"/>
</dbReference>
<dbReference type="EMBL" id="JH712317">
    <property type="protein sequence ID" value="EJD74383.1"/>
    <property type="molecule type" value="Genomic_DNA"/>
</dbReference>
<dbReference type="KEGG" id="loa:LOAG_18295"/>
<dbReference type="FunCoup" id="A0A1I7VXS2">
    <property type="interactions" value="38"/>
</dbReference>
<dbReference type="Pfam" id="PF08174">
    <property type="entry name" value="Anillin"/>
    <property type="match status" value="1"/>
</dbReference>
<reference evidence="4" key="2">
    <citation type="submission" date="2016-11" db="UniProtKB">
        <authorList>
            <consortium name="WormBaseParasite"/>
        </authorList>
    </citation>
    <scope>IDENTIFICATION</scope>
</reference>
<dbReference type="Proteomes" id="UP000095285">
    <property type="component" value="Unassembled WGS sequence"/>
</dbReference>
<dbReference type="GO" id="GO:0031106">
    <property type="term" value="P:septin ring organization"/>
    <property type="evidence" value="ECO:0007669"/>
    <property type="project" value="TreeGrafter"/>
</dbReference>
<dbReference type="CTD" id="9951190"/>
<dbReference type="InterPro" id="IPR051364">
    <property type="entry name" value="Cytokinesis/Rho-signaling"/>
</dbReference>
<sequence>MVDASDGTISILVGKSHLGSTVSSTKLRHPNVFTTDVRTKEVHHMSTLSNGPSRARIGISHLSVPLAWNSDEHFGTRGEGKVYSMFMALQATNNVNDSRIVTAIDRTCTDVAFTDSFIFENQPVDFEIEIQLYGSRTDSGDTNQSLKQKLTRSFGRRFGTNYKTSWLSDDMVPFEPLMNGEGDSNSIQDGSNNKYFHLLGRTTLTLSDAKPKVGIYDLHVSPNAANYGPPLYGHIRCRIVAQPNSVAMPLSDGILTVKPIGYDCLYQNVHCRLQAGVLRCATSSSLHSQDQALLHIYINKDSKVLACKHQRSIIVTSDRYLGGTKRDRQFILTSDSEEDIAAWRHAINLQIADCEQWGEFAVSSIRLTVEPDHPDVLILSRTNGRRLYDEIQIQVNGAMQGILKTDTCNSNRNLTMDSSKIVSFAATTKPVQTAPSGRRRNSRSHVRNLFQPVNDSEYRYVINLPVRDVRALQKINGSSSKLTTNGYINDLSSCAQMNGGQYIDPDEEESAARANVCHAVSENWSENLFKSFKRSFQRSFGVLKNRKSLEVSRF</sequence>
<accession>A0A1S0UFQ1</accession>
<protein>
    <submittedName>
        <fullName evidence="4">Anillin domain-containing protein</fullName>
    </submittedName>
</protein>
<evidence type="ECO:0000313" key="3">
    <source>
        <dbReference type="Proteomes" id="UP000095285"/>
    </source>
</evidence>
<keyword evidence="3" id="KW-1185">Reference proteome</keyword>
<dbReference type="GO" id="GO:0000915">
    <property type="term" value="P:actomyosin contractile ring assembly"/>
    <property type="evidence" value="ECO:0007669"/>
    <property type="project" value="TreeGrafter"/>
</dbReference>
<accession>A0A1I7VXS2</accession>
<dbReference type="InterPro" id="IPR012966">
    <property type="entry name" value="AHD"/>
</dbReference>
<dbReference type="GeneID" id="9951190"/>
<dbReference type="PANTHER" id="PTHR21538">
    <property type="entry name" value="ANILLIN/RHOTEKIN RTKN"/>
    <property type="match status" value="1"/>
</dbReference>
<dbReference type="InParanoid" id="A0A1I7VXS2"/>